<dbReference type="SUPFAM" id="SSF46785">
    <property type="entry name" value="Winged helix' DNA-binding domain"/>
    <property type="match status" value="1"/>
</dbReference>
<dbReference type="PROSITE" id="PS51078">
    <property type="entry name" value="ICLR_ED"/>
    <property type="match status" value="1"/>
</dbReference>
<evidence type="ECO:0000313" key="7">
    <source>
        <dbReference type="Proteomes" id="UP000701702"/>
    </source>
</evidence>
<dbReference type="Gene3D" id="3.30.450.40">
    <property type="match status" value="1"/>
</dbReference>
<evidence type="ECO:0008006" key="8">
    <source>
        <dbReference type="Google" id="ProtNLM"/>
    </source>
</evidence>
<dbReference type="InterPro" id="IPR029016">
    <property type="entry name" value="GAF-like_dom_sf"/>
</dbReference>
<proteinExistence type="predicted"/>
<dbReference type="Gene3D" id="1.10.10.10">
    <property type="entry name" value="Winged helix-like DNA-binding domain superfamily/Winged helix DNA-binding domain"/>
    <property type="match status" value="1"/>
</dbReference>
<dbReference type="InterPro" id="IPR014757">
    <property type="entry name" value="Tscrpt_reg_IclR_C"/>
</dbReference>
<organism evidence="6 7">
    <name type="scientific">Cupriavidus pinatubonensis</name>
    <dbReference type="NCBI Taxonomy" id="248026"/>
    <lineage>
        <taxon>Bacteria</taxon>
        <taxon>Pseudomonadati</taxon>
        <taxon>Pseudomonadota</taxon>
        <taxon>Betaproteobacteria</taxon>
        <taxon>Burkholderiales</taxon>
        <taxon>Burkholderiaceae</taxon>
        <taxon>Cupriavidus</taxon>
    </lineage>
</organism>
<accession>A0ABN7YU20</accession>
<keyword evidence="3" id="KW-0804">Transcription</keyword>
<evidence type="ECO:0000256" key="2">
    <source>
        <dbReference type="ARBA" id="ARBA00023125"/>
    </source>
</evidence>
<keyword evidence="1" id="KW-0805">Transcription regulation</keyword>
<feature type="domain" description="HTH iclR-type" evidence="4">
    <location>
        <begin position="37"/>
        <end position="97"/>
    </location>
</feature>
<evidence type="ECO:0000256" key="1">
    <source>
        <dbReference type="ARBA" id="ARBA00023015"/>
    </source>
</evidence>
<evidence type="ECO:0000259" key="5">
    <source>
        <dbReference type="PROSITE" id="PS51078"/>
    </source>
</evidence>
<feature type="domain" description="IclR-ED" evidence="5">
    <location>
        <begin position="98"/>
        <end position="276"/>
    </location>
</feature>
<reference evidence="6 7" key="1">
    <citation type="submission" date="2021-08" db="EMBL/GenBank/DDBJ databases">
        <authorList>
            <person name="Peeters C."/>
        </authorList>
    </citation>
    <scope>NUCLEOTIDE SEQUENCE [LARGE SCALE GENOMIC DNA]</scope>
    <source>
        <strain evidence="6 7">LMG 23994</strain>
    </source>
</reference>
<dbReference type="Pfam" id="PF01614">
    <property type="entry name" value="IclR_C"/>
    <property type="match status" value="1"/>
</dbReference>
<dbReference type="Proteomes" id="UP000701702">
    <property type="component" value="Unassembled WGS sequence"/>
</dbReference>
<keyword evidence="7" id="KW-1185">Reference proteome</keyword>
<evidence type="ECO:0000256" key="3">
    <source>
        <dbReference type="ARBA" id="ARBA00023163"/>
    </source>
</evidence>
<dbReference type="SMART" id="SM00346">
    <property type="entry name" value="HTH_ICLR"/>
    <property type="match status" value="1"/>
</dbReference>
<protein>
    <recommendedName>
        <fullName evidence="8">Transcriptional regulator, IclR family</fullName>
    </recommendedName>
</protein>
<comment type="caution">
    <text evidence="6">The sequence shown here is derived from an EMBL/GenBank/DDBJ whole genome shotgun (WGS) entry which is preliminary data.</text>
</comment>
<keyword evidence="2" id="KW-0238">DNA-binding</keyword>
<dbReference type="InterPro" id="IPR005471">
    <property type="entry name" value="Tscrpt_reg_IclR_N"/>
</dbReference>
<gene>
    <name evidence="6" type="ORF">LMG23994_03549</name>
</gene>
<dbReference type="SUPFAM" id="SSF55781">
    <property type="entry name" value="GAF domain-like"/>
    <property type="match status" value="1"/>
</dbReference>
<dbReference type="PANTHER" id="PTHR30136">
    <property type="entry name" value="HELIX-TURN-HELIX TRANSCRIPTIONAL REGULATOR, ICLR FAMILY"/>
    <property type="match status" value="1"/>
</dbReference>
<sequence length="276" mass="29718">MIFGNEDLFFAPMLNAVDKPGAMNPAPSTSAESAQPAGGADRVLFVLATLAQHGAPITVRELVATTGLPKSTLYRQLMMLKRWGFVLESDGEYAPGPISLQLALGFDMASHLAREALPDMRLLAQQSDESVGLVVAVKDHVVCLEMVESRQSLRCSFEKGRGVPLRTGASAMSLLAFMRDEVRERVVRAQCEPAEAERLLAELAAIRETGYAVSEGAVDPGVWGVSAPLFSRRGKTDALGSITLMVPATRRQGRETALIDMTVAAAMRISARLQSY</sequence>
<dbReference type="InterPro" id="IPR036388">
    <property type="entry name" value="WH-like_DNA-bd_sf"/>
</dbReference>
<dbReference type="InterPro" id="IPR050707">
    <property type="entry name" value="HTH_MetabolicPath_Reg"/>
</dbReference>
<dbReference type="EMBL" id="CAJZAF010000019">
    <property type="protein sequence ID" value="CAG9176983.1"/>
    <property type="molecule type" value="Genomic_DNA"/>
</dbReference>
<name>A0ABN7YU20_9BURK</name>
<dbReference type="PROSITE" id="PS51077">
    <property type="entry name" value="HTH_ICLR"/>
    <property type="match status" value="1"/>
</dbReference>
<evidence type="ECO:0000313" key="6">
    <source>
        <dbReference type="EMBL" id="CAG9176983.1"/>
    </source>
</evidence>
<dbReference type="PANTHER" id="PTHR30136:SF24">
    <property type="entry name" value="HTH-TYPE TRANSCRIPTIONAL REPRESSOR ALLR"/>
    <property type="match status" value="1"/>
</dbReference>
<dbReference type="Pfam" id="PF09339">
    <property type="entry name" value="HTH_IclR"/>
    <property type="match status" value="1"/>
</dbReference>
<evidence type="ECO:0000259" key="4">
    <source>
        <dbReference type="PROSITE" id="PS51077"/>
    </source>
</evidence>
<dbReference type="InterPro" id="IPR036390">
    <property type="entry name" value="WH_DNA-bd_sf"/>
</dbReference>